<dbReference type="InterPro" id="IPR005064">
    <property type="entry name" value="BUG"/>
</dbReference>
<name>D5RMC5_9PROT</name>
<gene>
    <name evidence="3" type="ORF">HMPREF0731_2236</name>
</gene>
<feature type="chain" id="PRO_5003075584" evidence="2">
    <location>
        <begin position="31"/>
        <end position="332"/>
    </location>
</feature>
<keyword evidence="2" id="KW-0732">Signal</keyword>
<dbReference type="Gene3D" id="3.40.190.150">
    <property type="entry name" value="Bordetella uptake gene, domain 1"/>
    <property type="match status" value="1"/>
</dbReference>
<dbReference type="SUPFAM" id="SSF53850">
    <property type="entry name" value="Periplasmic binding protein-like II"/>
    <property type="match status" value="1"/>
</dbReference>
<accession>D5RMC5</accession>
<comment type="caution">
    <text evidence="3">The sequence shown here is derived from an EMBL/GenBank/DDBJ whole genome shotgun (WGS) entry which is preliminary data.</text>
</comment>
<evidence type="ECO:0000313" key="3">
    <source>
        <dbReference type="EMBL" id="EFH11539.1"/>
    </source>
</evidence>
<dbReference type="InterPro" id="IPR006311">
    <property type="entry name" value="TAT_signal"/>
</dbReference>
<evidence type="ECO:0000313" key="4">
    <source>
        <dbReference type="Proteomes" id="UP000005324"/>
    </source>
</evidence>
<dbReference type="HOGENOM" id="CLU_045683_0_0_5"/>
<dbReference type="Proteomes" id="UP000005324">
    <property type="component" value="Unassembled WGS sequence"/>
</dbReference>
<dbReference type="Pfam" id="PF03401">
    <property type="entry name" value="TctC"/>
    <property type="match status" value="1"/>
</dbReference>
<dbReference type="PANTHER" id="PTHR42928:SF5">
    <property type="entry name" value="BLR1237 PROTEIN"/>
    <property type="match status" value="1"/>
</dbReference>
<dbReference type="CDD" id="cd13578">
    <property type="entry name" value="PBP2_Bug27"/>
    <property type="match status" value="1"/>
</dbReference>
<reference evidence="3 4" key="1">
    <citation type="submission" date="2010-04" db="EMBL/GenBank/DDBJ databases">
        <authorList>
            <person name="Qin X."/>
            <person name="Bachman B."/>
            <person name="Battles P."/>
            <person name="Bell A."/>
            <person name="Bess C."/>
            <person name="Bickham C."/>
            <person name="Chaboub L."/>
            <person name="Chen D."/>
            <person name="Coyle M."/>
            <person name="Deiros D.R."/>
            <person name="Dinh H."/>
            <person name="Forbes L."/>
            <person name="Fowler G."/>
            <person name="Francisco L."/>
            <person name="Fu Q."/>
            <person name="Gubbala S."/>
            <person name="Hale W."/>
            <person name="Han Y."/>
            <person name="Hemphill L."/>
            <person name="Highlander S.K."/>
            <person name="Hirani K."/>
            <person name="Hogues M."/>
            <person name="Jackson L."/>
            <person name="Jakkamsetti A."/>
            <person name="Javaid M."/>
            <person name="Jiang H."/>
            <person name="Korchina V."/>
            <person name="Kovar C."/>
            <person name="Lara F."/>
            <person name="Lee S."/>
            <person name="Mata R."/>
            <person name="Mathew T."/>
            <person name="Moen C."/>
            <person name="Morales K."/>
            <person name="Munidasa M."/>
            <person name="Nazareth L."/>
            <person name="Ngo R."/>
            <person name="Nguyen L."/>
            <person name="Okwuonu G."/>
            <person name="Ongeri F."/>
            <person name="Patil S."/>
            <person name="Petrosino J."/>
            <person name="Pham C."/>
            <person name="Pham P."/>
            <person name="Pu L.-L."/>
            <person name="Puazo M."/>
            <person name="Raj R."/>
            <person name="Reid J."/>
            <person name="Rouhana J."/>
            <person name="Saada N."/>
            <person name="Shang Y."/>
            <person name="Simmons D."/>
            <person name="Thornton R."/>
            <person name="Warren J."/>
            <person name="Weissenberger G."/>
            <person name="Zhang J."/>
            <person name="Zhang L."/>
            <person name="Zhou C."/>
            <person name="Zhu D."/>
            <person name="Muzny D."/>
            <person name="Worley K."/>
            <person name="Gibbs R."/>
        </authorList>
    </citation>
    <scope>NUCLEOTIDE SEQUENCE [LARGE SCALE GENOMIC DNA]</scope>
    <source>
        <strain evidence="3 4">ATCC 49957</strain>
    </source>
</reference>
<dbReference type="RefSeq" id="WP_007004653.1">
    <property type="nucleotide sequence ID" value="NZ_GG770779.1"/>
</dbReference>
<dbReference type="EMBL" id="ADVL01000360">
    <property type="protein sequence ID" value="EFH11539.1"/>
    <property type="molecule type" value="Genomic_DNA"/>
</dbReference>
<protein>
    <submittedName>
        <fullName evidence="3">Tat pathway signal sequence domain protein</fullName>
    </submittedName>
</protein>
<evidence type="ECO:0000256" key="1">
    <source>
        <dbReference type="ARBA" id="ARBA00006987"/>
    </source>
</evidence>
<dbReference type="PANTHER" id="PTHR42928">
    <property type="entry name" value="TRICARBOXYLATE-BINDING PROTEIN"/>
    <property type="match status" value="1"/>
</dbReference>
<comment type="similarity">
    <text evidence="1">Belongs to the UPF0065 (bug) family.</text>
</comment>
<organism evidence="3 4">
    <name type="scientific">Pseudoroseomonas cervicalis ATCC 49957</name>
    <dbReference type="NCBI Taxonomy" id="525371"/>
    <lineage>
        <taxon>Bacteria</taxon>
        <taxon>Pseudomonadati</taxon>
        <taxon>Pseudomonadota</taxon>
        <taxon>Alphaproteobacteria</taxon>
        <taxon>Acetobacterales</taxon>
        <taxon>Roseomonadaceae</taxon>
        <taxon>Roseomonas</taxon>
    </lineage>
</organism>
<dbReference type="OrthoDB" id="9780943at2"/>
<dbReference type="Gene3D" id="3.40.190.10">
    <property type="entry name" value="Periplasmic binding protein-like II"/>
    <property type="match status" value="1"/>
</dbReference>
<dbReference type="AlphaFoldDB" id="D5RMC5"/>
<dbReference type="PROSITE" id="PS51318">
    <property type="entry name" value="TAT"/>
    <property type="match status" value="1"/>
</dbReference>
<dbReference type="InterPro" id="IPR042100">
    <property type="entry name" value="Bug_dom1"/>
</dbReference>
<evidence type="ECO:0000256" key="2">
    <source>
        <dbReference type="SAM" id="SignalP"/>
    </source>
</evidence>
<feature type="signal peptide" evidence="2">
    <location>
        <begin position="1"/>
        <end position="30"/>
    </location>
</feature>
<dbReference type="PIRSF" id="PIRSF017082">
    <property type="entry name" value="YflP"/>
    <property type="match status" value="1"/>
</dbReference>
<keyword evidence="4" id="KW-1185">Reference proteome</keyword>
<sequence length="332" mass="35409">MTQRRSLLRAALAPAALPLLAPILARPALAQGAWPQRPVRLIVPFPPGGSTDVISRLYAERMGNTLGQPVVVENRPGASGNLGIDAVAKAAPDGHTIGAVTVSILAINQFLFQSMPFDTEKDVMPIGMAWETPNVAVVAPERNRATTLREFLDWAKAKPGGISYGSTGIGQTTHLSSSMLFGRTGVTAMHVPYRGAAQTVPALLAGDVDFALDNLASHIGLIQDGRMRGLAVTSAERWPTLPNIPTMAEAGVPDFVITVWGAFVAPTGTPAPVVERLNAAMRQVAENEEMQRRFIQGGAKALWSSAEDAATRANRERPMWRQVVQQSGARAE</sequence>
<proteinExistence type="inferred from homology"/>